<dbReference type="EMBL" id="CAJMXA010003639">
    <property type="protein sequence ID" value="CAE6508748.1"/>
    <property type="molecule type" value="Genomic_DNA"/>
</dbReference>
<protein>
    <submittedName>
        <fullName evidence="3">Uncharacterized protein</fullName>
    </submittedName>
</protein>
<evidence type="ECO:0000256" key="2">
    <source>
        <dbReference type="SAM" id="Phobius"/>
    </source>
</evidence>
<comment type="caution">
    <text evidence="3">The sequence shown here is derived from an EMBL/GenBank/DDBJ whole genome shotgun (WGS) entry which is preliminary data.</text>
</comment>
<keyword evidence="2" id="KW-0812">Transmembrane</keyword>
<evidence type="ECO:0000313" key="3">
    <source>
        <dbReference type="EMBL" id="CAE6508748.1"/>
    </source>
</evidence>
<gene>
    <name evidence="3" type="ORF">RDB_LOCUS124115</name>
</gene>
<keyword evidence="2" id="KW-0472">Membrane</keyword>
<evidence type="ECO:0000313" key="4">
    <source>
        <dbReference type="Proteomes" id="UP000663853"/>
    </source>
</evidence>
<keyword evidence="2" id="KW-1133">Transmembrane helix</keyword>
<reference evidence="3" key="1">
    <citation type="submission" date="2021-01" db="EMBL/GenBank/DDBJ databases">
        <authorList>
            <person name="Kaushik A."/>
        </authorList>
    </citation>
    <scope>NUCLEOTIDE SEQUENCE</scope>
    <source>
        <strain evidence="3">AG6-10EEA</strain>
    </source>
</reference>
<sequence length="219" mass="24227">MFARPEGKLRAYYCSLSIRVQAAMVAWLSFVHGIFGALLTIIALEIKRGSPDAESGTKPMNVAYISLNALLVVNSVFGIIATIELSPRFACIWSTTFQIWYYFQTAFQITVAALLFAKKLDFLVPECGFFAQSVRFPYEICEQARSRVILTYTLVAMLMVVGGYFVIRGISRFSRHCVEQATTSPQITGVTNSAPAQMSSPNGQEEYSASYQPLAAKVV</sequence>
<dbReference type="AlphaFoldDB" id="A0A8H3D125"/>
<accession>A0A8H3D125</accession>
<feature type="transmembrane region" description="Helical" evidence="2">
    <location>
        <begin position="149"/>
        <end position="167"/>
    </location>
</feature>
<name>A0A8H3D125_9AGAM</name>
<feature type="transmembrane region" description="Helical" evidence="2">
    <location>
        <begin position="64"/>
        <end position="87"/>
    </location>
</feature>
<feature type="region of interest" description="Disordered" evidence="1">
    <location>
        <begin position="188"/>
        <end position="208"/>
    </location>
</feature>
<evidence type="ECO:0000256" key="1">
    <source>
        <dbReference type="SAM" id="MobiDB-lite"/>
    </source>
</evidence>
<proteinExistence type="predicted"/>
<feature type="transmembrane region" description="Helical" evidence="2">
    <location>
        <begin position="20"/>
        <end position="44"/>
    </location>
</feature>
<dbReference type="Proteomes" id="UP000663853">
    <property type="component" value="Unassembled WGS sequence"/>
</dbReference>
<organism evidence="3 4">
    <name type="scientific">Rhizoctonia solani</name>
    <dbReference type="NCBI Taxonomy" id="456999"/>
    <lineage>
        <taxon>Eukaryota</taxon>
        <taxon>Fungi</taxon>
        <taxon>Dikarya</taxon>
        <taxon>Basidiomycota</taxon>
        <taxon>Agaricomycotina</taxon>
        <taxon>Agaricomycetes</taxon>
        <taxon>Cantharellales</taxon>
        <taxon>Ceratobasidiaceae</taxon>
        <taxon>Rhizoctonia</taxon>
    </lineage>
</organism>
<feature type="transmembrane region" description="Helical" evidence="2">
    <location>
        <begin position="99"/>
        <end position="117"/>
    </location>
</feature>